<reference evidence="1" key="1">
    <citation type="submission" date="2022-07" db="EMBL/GenBank/DDBJ databases">
        <title>Taxonomy of Aspergillus series Nigri: significant species reduction supported by multi-species coalescent approaches.</title>
        <authorList>
            <person name="Bian C."/>
            <person name="Kusuya Y."/>
            <person name="Sklenar F."/>
            <person name="D'hooge E."/>
            <person name="Yaguchi T."/>
            <person name="Takahashi H."/>
            <person name="Hubka V."/>
        </authorList>
    </citation>
    <scope>NUCLEOTIDE SEQUENCE</scope>
    <source>
        <strain evidence="1">CBS 733.88</strain>
    </source>
</reference>
<proteinExistence type="predicted"/>
<protein>
    <recommendedName>
        <fullName evidence="3">Transcription factor domain-containing protein</fullName>
    </recommendedName>
</protein>
<dbReference type="PANTHER" id="PTHR47784">
    <property type="entry name" value="STEROL UPTAKE CONTROL PROTEIN 2"/>
    <property type="match status" value="1"/>
</dbReference>
<evidence type="ECO:0008006" key="3">
    <source>
        <dbReference type="Google" id="ProtNLM"/>
    </source>
</evidence>
<dbReference type="GO" id="GO:0001228">
    <property type="term" value="F:DNA-binding transcription activator activity, RNA polymerase II-specific"/>
    <property type="evidence" value="ECO:0007669"/>
    <property type="project" value="TreeGrafter"/>
</dbReference>
<evidence type="ECO:0000313" key="1">
    <source>
        <dbReference type="EMBL" id="GKZ26822.1"/>
    </source>
</evidence>
<evidence type="ECO:0000313" key="2">
    <source>
        <dbReference type="Proteomes" id="UP001143548"/>
    </source>
</evidence>
<dbReference type="AlphaFoldDB" id="A0A9W5Z1J6"/>
<dbReference type="EMBL" id="BROQ01000165">
    <property type="protein sequence ID" value="GKZ26822.1"/>
    <property type="molecule type" value="Genomic_DNA"/>
</dbReference>
<accession>A0A9W5Z1J6</accession>
<gene>
    <name evidence="1" type="ORF">AbraCBS73388_003209</name>
</gene>
<dbReference type="InterPro" id="IPR053157">
    <property type="entry name" value="Sterol_Uptake_Regulator"/>
</dbReference>
<dbReference type="PANTHER" id="PTHR47784:SF13">
    <property type="entry name" value="ZN(II)2CYS6 TRANSCRIPTION FACTOR (EUROFUNG)"/>
    <property type="match status" value="1"/>
</dbReference>
<organism evidence="1 2">
    <name type="scientific">Aspergillus brasiliensis</name>
    <dbReference type="NCBI Taxonomy" id="319629"/>
    <lineage>
        <taxon>Eukaryota</taxon>
        <taxon>Fungi</taxon>
        <taxon>Dikarya</taxon>
        <taxon>Ascomycota</taxon>
        <taxon>Pezizomycotina</taxon>
        <taxon>Eurotiomycetes</taxon>
        <taxon>Eurotiomycetidae</taxon>
        <taxon>Eurotiales</taxon>
        <taxon>Aspergillaceae</taxon>
        <taxon>Aspergillus</taxon>
        <taxon>Aspergillus subgen. Circumdati</taxon>
    </lineage>
</organism>
<dbReference type="Proteomes" id="UP001143548">
    <property type="component" value="Unassembled WGS sequence"/>
</dbReference>
<comment type="caution">
    <text evidence="1">The sequence shown here is derived from an EMBL/GenBank/DDBJ whole genome shotgun (WGS) entry which is preliminary data.</text>
</comment>
<name>A0A9W5Z1J6_9EURO</name>
<sequence>MPLAGPGNQSPKAVLTMWEFELIHHWIINVTDTFAVSHNFHRSWQDQGIREATRYPFILHMILMLSALHLGITKSPSFSESHHAFVLSGCSDAMASFRKEAEYIHDANCHAVGKFPFLLSIYALALPLLQGGDKSADTVLDEMIHIMVLIKGNGTVHETTKPWRKARDLKSWLEDGDILDDAACLSEDLDLDFAVAELQHWIDLGDDPPEVRGINTRALQAFQKSLGFRLKRHLRPLAWPNIVESDYIDLLRQRNAASLAILAHYAVVLGQCSSRWWCLNWGVQLALAITQVMPEQHVAAIMYPLKKLQIR</sequence>